<feature type="domain" description="Calcineurin-like phosphoesterase" evidence="1">
    <location>
        <begin position="1"/>
        <end position="213"/>
    </location>
</feature>
<evidence type="ECO:0000313" key="4">
    <source>
        <dbReference type="Proteomes" id="UP000075653"/>
    </source>
</evidence>
<dbReference type="OrthoDB" id="356681at2"/>
<keyword evidence="4" id="KW-1185">Reference proteome</keyword>
<dbReference type="EMBL" id="LRRD01000083">
    <property type="protein sequence ID" value="KXW57255.1"/>
    <property type="molecule type" value="Genomic_DNA"/>
</dbReference>
<dbReference type="InterPro" id="IPR004843">
    <property type="entry name" value="Calcineurin-like_PHP"/>
</dbReference>
<dbReference type="GO" id="GO:0004114">
    <property type="term" value="F:3',5'-cyclic-nucleotide phosphodiesterase activity"/>
    <property type="evidence" value="ECO:0007669"/>
    <property type="project" value="UniProtKB-EC"/>
</dbReference>
<evidence type="ECO:0000313" key="3">
    <source>
        <dbReference type="EMBL" id="QWY77121.1"/>
    </source>
</evidence>
<dbReference type="AlphaFoldDB" id="A0A8F3DSQ1"/>
<dbReference type="InterPro" id="IPR029052">
    <property type="entry name" value="Metallo-depent_PP-like"/>
</dbReference>
<dbReference type="EMBL" id="CP071137">
    <property type="protein sequence ID" value="QWY77121.1"/>
    <property type="molecule type" value="Genomic_DNA"/>
</dbReference>
<proteinExistence type="predicted"/>
<dbReference type="EC" id="3.1.4.17" evidence="2"/>
<dbReference type="PANTHER" id="PTHR37844">
    <property type="entry name" value="SER/THR PROTEIN PHOSPHATASE SUPERFAMILY (AFU_ORTHOLOGUE AFUA_1G14840)"/>
    <property type="match status" value="1"/>
</dbReference>
<name>A0A8F3DSQ1_9PROT</name>
<dbReference type="Pfam" id="PF00149">
    <property type="entry name" value="Metallophos"/>
    <property type="match status" value="1"/>
</dbReference>
<gene>
    <name evidence="2" type="primary">cpdA</name>
    <name evidence="2" type="ORF">FEMY_22290</name>
    <name evidence="3" type="ORF">JZL65_11700</name>
</gene>
<sequence>MKLHILSDLHLEFADLQVPYTDADVVVLAGDIHKGERGIEWARFAFPDQKIVFVAGNHEFYGKHRQDTIDKMRLAAKENDVHFLDDESVVIDGVRFLGATLWTDFLLFGPGERPWCMNDAQNVMNDFRVISDDGKVFSPTASARLHKTSLEWLTRELQTPFKGKTVVVTHHLPSFKSVAERFQKSAMSAAFASNLDHLMGEDRACLWIHGHTHDTMDYEVMGTRVICNPRGYVTSGSQENMDFDAEFLTRL</sequence>
<dbReference type="Gene3D" id="3.60.21.10">
    <property type="match status" value="1"/>
</dbReference>
<dbReference type="Proteomes" id="UP000075653">
    <property type="component" value="Unassembled WGS sequence"/>
</dbReference>
<protein>
    <submittedName>
        <fullName evidence="2">3',5'-cyclic adenosine monophosphate phosphodiesterase CpdA</fullName>
        <ecNumber evidence="2">3.1.4.17</ecNumber>
    </submittedName>
    <submittedName>
        <fullName evidence="3">Metallophosphoesterase</fullName>
    </submittedName>
</protein>
<reference evidence="2 4" key="1">
    <citation type="submission" date="2016-01" db="EMBL/GenBank/DDBJ databases">
        <title>Genome sequence of the acidophilic iron oxidising Ferrovum strain Z-31.</title>
        <authorList>
            <person name="Poehlein A."/>
            <person name="Ullrich S.R."/>
            <person name="Schloemann M."/>
            <person name="Muehling M."/>
            <person name="Daniel R."/>
        </authorList>
    </citation>
    <scope>NUCLEOTIDE SEQUENCE [LARGE SCALE GENOMIC DNA]</scope>
    <source>
        <strain evidence="2 4">Z-31</strain>
    </source>
</reference>
<dbReference type="SUPFAM" id="SSF56300">
    <property type="entry name" value="Metallo-dependent phosphatases"/>
    <property type="match status" value="1"/>
</dbReference>
<accession>A0A149VVK7</accession>
<organism evidence="2 4">
    <name type="scientific">Ferrovum myxofaciens</name>
    <dbReference type="NCBI Taxonomy" id="416213"/>
    <lineage>
        <taxon>Bacteria</taxon>
        <taxon>Pseudomonadati</taxon>
        <taxon>Pseudomonadota</taxon>
        <taxon>Betaproteobacteria</taxon>
        <taxon>Ferrovales</taxon>
        <taxon>Ferrovaceae</taxon>
        <taxon>Ferrovum</taxon>
    </lineage>
</organism>
<dbReference type="RefSeq" id="WP_031599169.1">
    <property type="nucleotide sequence ID" value="NZ_CP053675.1"/>
</dbReference>
<dbReference type="Proteomes" id="UP000683551">
    <property type="component" value="Chromosome"/>
</dbReference>
<dbReference type="PANTHER" id="PTHR37844:SF2">
    <property type="entry name" value="SER_THR PROTEIN PHOSPHATASE SUPERFAMILY (AFU_ORTHOLOGUE AFUA_1G14840)"/>
    <property type="match status" value="1"/>
</dbReference>
<dbReference type="PATRIC" id="fig|1789004.3.peg.2339"/>
<evidence type="ECO:0000313" key="2">
    <source>
        <dbReference type="EMBL" id="KXW57255.1"/>
    </source>
</evidence>
<reference evidence="3" key="2">
    <citation type="submission" date="2021-02" db="EMBL/GenBank/DDBJ databases">
        <title>Comparative genomics of Ferrovum myxofaciens strains, predominant extremophile bacteria forming large biofilm stalactites in acid mine ecosystems.</title>
        <authorList>
            <person name="Burkartova K."/>
            <person name="Ridl J."/>
            <person name="Pajer P."/>
            <person name="Falteisek L."/>
        </authorList>
    </citation>
    <scope>NUCLEOTIDE SEQUENCE</scope>
    <source>
        <strain evidence="3">MI1III</strain>
    </source>
</reference>
<accession>A0A8F3DSQ1</accession>
<keyword evidence="2" id="KW-0378">Hydrolase</keyword>
<evidence type="ECO:0000259" key="1">
    <source>
        <dbReference type="Pfam" id="PF00149"/>
    </source>
</evidence>